<dbReference type="InterPro" id="IPR023213">
    <property type="entry name" value="CAT-like_dom_sf"/>
</dbReference>
<dbReference type="Gene3D" id="4.10.320.10">
    <property type="entry name" value="E3-binding domain"/>
    <property type="match status" value="1"/>
</dbReference>
<dbReference type="PROSITE" id="PS51826">
    <property type="entry name" value="PSBD"/>
    <property type="match status" value="1"/>
</dbReference>
<protein>
    <recommendedName>
        <fullName evidence="5 11">Dihydrolipoyllysine-residue succinyltransferase component of 2-oxoglutarate dehydrogenase complex</fullName>
        <ecNumber evidence="4 11">2.3.1.61</ecNumber>
    </recommendedName>
    <alternativeName>
        <fullName evidence="11">2-oxoglutarate dehydrogenase complex component E2</fullName>
    </alternativeName>
</protein>
<dbReference type="InterPro" id="IPR050537">
    <property type="entry name" value="2-oxoacid_dehydrogenase"/>
</dbReference>
<comment type="cofactor">
    <cofactor evidence="11">
        <name>(R)-lipoate</name>
        <dbReference type="ChEBI" id="CHEBI:83088"/>
    </cofactor>
    <text evidence="11">Binds 1 lipoyl cofactor covalently.</text>
</comment>
<evidence type="ECO:0000256" key="7">
    <source>
        <dbReference type="ARBA" id="ARBA00022679"/>
    </source>
</evidence>
<dbReference type="PROSITE" id="PS50968">
    <property type="entry name" value="BIOTINYL_LIPOYL"/>
    <property type="match status" value="1"/>
</dbReference>
<dbReference type="InterPro" id="IPR011053">
    <property type="entry name" value="Single_hybrid_motif"/>
</dbReference>
<evidence type="ECO:0000256" key="1">
    <source>
        <dbReference type="ARBA" id="ARBA00004052"/>
    </source>
</evidence>
<dbReference type="Gene3D" id="3.30.559.10">
    <property type="entry name" value="Chloramphenicol acetyltransferase-like domain"/>
    <property type="match status" value="1"/>
</dbReference>
<comment type="pathway">
    <text evidence="2 11">Amino-acid degradation; L-lysine degradation via saccharopine pathway; glutaryl-CoA from L-lysine: step 6/6.</text>
</comment>
<evidence type="ECO:0000259" key="14">
    <source>
        <dbReference type="PROSITE" id="PS51826"/>
    </source>
</evidence>
<dbReference type="CDD" id="cd06849">
    <property type="entry name" value="lipoyl_domain"/>
    <property type="match status" value="1"/>
</dbReference>
<comment type="function">
    <text evidence="1 11">E2 component of the 2-oxoglutarate dehydrogenase (OGDH) complex which catalyzes the second step in the conversion of 2-oxoglutarate to succinyl-CoA and CO(2).</text>
</comment>
<accession>A0ABQ4UA87</accession>
<evidence type="ECO:0000313" key="16">
    <source>
        <dbReference type="Proteomes" id="UP001055039"/>
    </source>
</evidence>
<dbReference type="Gene3D" id="2.40.50.100">
    <property type="match status" value="1"/>
</dbReference>
<proteinExistence type="inferred from homology"/>
<dbReference type="Proteomes" id="UP001055039">
    <property type="component" value="Unassembled WGS sequence"/>
</dbReference>
<gene>
    <name evidence="15" type="primary">sucB</name>
    <name evidence="15" type="ORF">LNAOJCKE_1281</name>
</gene>
<dbReference type="InterPro" id="IPR006255">
    <property type="entry name" value="SucB"/>
</dbReference>
<organism evidence="15 16">
    <name type="scientific">Methylorubrum aminovorans</name>
    <dbReference type="NCBI Taxonomy" id="269069"/>
    <lineage>
        <taxon>Bacteria</taxon>
        <taxon>Pseudomonadati</taxon>
        <taxon>Pseudomonadota</taxon>
        <taxon>Alphaproteobacteria</taxon>
        <taxon>Hyphomicrobiales</taxon>
        <taxon>Methylobacteriaceae</taxon>
        <taxon>Methylorubrum</taxon>
    </lineage>
</organism>
<evidence type="ECO:0000256" key="4">
    <source>
        <dbReference type="ARBA" id="ARBA00012945"/>
    </source>
</evidence>
<comment type="catalytic activity">
    <reaction evidence="10 11">
        <text>N(6)-[(R)-dihydrolipoyl]-L-lysyl-[protein] + succinyl-CoA = N(6)-[(R)-S(8)-succinyldihydrolipoyl]-L-lysyl-[protein] + CoA</text>
        <dbReference type="Rhea" id="RHEA:15213"/>
        <dbReference type="Rhea" id="RHEA-COMP:10475"/>
        <dbReference type="Rhea" id="RHEA-COMP:20092"/>
        <dbReference type="ChEBI" id="CHEBI:57287"/>
        <dbReference type="ChEBI" id="CHEBI:57292"/>
        <dbReference type="ChEBI" id="CHEBI:83100"/>
        <dbReference type="ChEBI" id="CHEBI:83120"/>
        <dbReference type="EC" id="2.3.1.61"/>
    </reaction>
</comment>
<dbReference type="EMBL" id="BPRC01000002">
    <property type="protein sequence ID" value="GJE64082.1"/>
    <property type="molecule type" value="Genomic_DNA"/>
</dbReference>
<sequence>MATDILVPTLGESVSEATIGRWFKKPGDTVAADEPLVELETDKVTLEVNAPAAGQLGEILVKDGETVEPGAVLGSIVEGGKAAEKGASKPAPKSAEPAETKTQSREEKGEGKAAKEAPAQESSASYGSHGDAPPAGGRGADESGPAVAKLARESGIDPASLNGSGKDGRVTKGDMLAAIDKGVPKAPAQEARTETKAPPRAPSAPDDAAREERVRMTKLRQTIARRLKSAQDTAAMLTTFNDVDMGAVMALRSQYKDIFEKKHGTKLGFMGFFTKAVIGALKDVPAVNAEIDGQDLVYKNYYHIGIAVGTDKGLVVPVVRDADDLSIAGIEKKIAGFGKKAREGKLSIDEMQGGTFTITNGGIYGSLMSTPILNAPQSGILGMHRIEERPVVRNGKIEARPMMYLALSYDHRIVDGKEAVTFLVRVKEALEDPARLVLDL</sequence>
<dbReference type="Pfam" id="PF02817">
    <property type="entry name" value="E3_binding"/>
    <property type="match status" value="1"/>
</dbReference>
<keyword evidence="8 11" id="KW-0450">Lipoyl</keyword>
<comment type="similarity">
    <text evidence="3 11">Belongs to the 2-oxoacid dehydrogenase family.</text>
</comment>
<evidence type="ECO:0000256" key="2">
    <source>
        <dbReference type="ARBA" id="ARBA00005145"/>
    </source>
</evidence>
<evidence type="ECO:0000256" key="3">
    <source>
        <dbReference type="ARBA" id="ARBA00007317"/>
    </source>
</evidence>
<keyword evidence="6 11" id="KW-0816">Tricarboxylic acid cycle</keyword>
<dbReference type="Pfam" id="PF00198">
    <property type="entry name" value="2-oxoacid_dh"/>
    <property type="match status" value="1"/>
</dbReference>
<keyword evidence="9 11" id="KW-0012">Acyltransferase</keyword>
<feature type="region of interest" description="Disordered" evidence="12">
    <location>
        <begin position="182"/>
        <end position="211"/>
    </location>
</feature>
<evidence type="ECO:0000256" key="5">
    <source>
        <dbReference type="ARBA" id="ARBA00019511"/>
    </source>
</evidence>
<dbReference type="InterPro" id="IPR036625">
    <property type="entry name" value="E3-bd_dom_sf"/>
</dbReference>
<dbReference type="PROSITE" id="PS00189">
    <property type="entry name" value="LIPOYL"/>
    <property type="match status" value="1"/>
</dbReference>
<keyword evidence="16" id="KW-1185">Reference proteome</keyword>
<evidence type="ECO:0000256" key="10">
    <source>
        <dbReference type="ARBA" id="ARBA00052761"/>
    </source>
</evidence>
<dbReference type="PANTHER" id="PTHR43416">
    <property type="entry name" value="DIHYDROLIPOYLLYSINE-RESIDUE SUCCINYLTRANSFERASE COMPONENT OF 2-OXOGLUTARATE DEHYDROGENASE COMPLEX, MITOCHONDRIAL-RELATED"/>
    <property type="match status" value="1"/>
</dbReference>
<feature type="domain" description="Peripheral subunit-binding (PSBD)" evidence="14">
    <location>
        <begin position="142"/>
        <end position="179"/>
    </location>
</feature>
<evidence type="ECO:0000256" key="6">
    <source>
        <dbReference type="ARBA" id="ARBA00022532"/>
    </source>
</evidence>
<dbReference type="InterPro" id="IPR000089">
    <property type="entry name" value="Biotin_lipoyl"/>
</dbReference>
<evidence type="ECO:0000256" key="9">
    <source>
        <dbReference type="ARBA" id="ARBA00023315"/>
    </source>
</evidence>
<evidence type="ECO:0000256" key="8">
    <source>
        <dbReference type="ARBA" id="ARBA00022823"/>
    </source>
</evidence>
<name>A0ABQ4UA87_9HYPH</name>
<dbReference type="SUPFAM" id="SSF51230">
    <property type="entry name" value="Single hybrid motif"/>
    <property type="match status" value="1"/>
</dbReference>
<dbReference type="InterPro" id="IPR004167">
    <property type="entry name" value="PSBD"/>
</dbReference>
<dbReference type="PANTHER" id="PTHR43416:SF5">
    <property type="entry name" value="DIHYDROLIPOYLLYSINE-RESIDUE SUCCINYLTRANSFERASE COMPONENT OF 2-OXOGLUTARATE DEHYDROGENASE COMPLEX, MITOCHONDRIAL"/>
    <property type="match status" value="1"/>
</dbReference>
<dbReference type="NCBIfam" id="NF004309">
    <property type="entry name" value="PRK05704.1"/>
    <property type="match status" value="1"/>
</dbReference>
<comment type="caution">
    <text evidence="15">The sequence shown here is derived from an EMBL/GenBank/DDBJ whole genome shotgun (WGS) entry which is preliminary data.</text>
</comment>
<feature type="domain" description="Lipoyl-binding" evidence="13">
    <location>
        <begin position="2"/>
        <end position="77"/>
    </location>
</feature>
<evidence type="ECO:0000256" key="11">
    <source>
        <dbReference type="RuleBase" id="RU361138"/>
    </source>
</evidence>
<evidence type="ECO:0000256" key="12">
    <source>
        <dbReference type="SAM" id="MobiDB-lite"/>
    </source>
</evidence>
<dbReference type="SUPFAM" id="SSF52777">
    <property type="entry name" value="CoA-dependent acyltransferases"/>
    <property type="match status" value="1"/>
</dbReference>
<dbReference type="SUPFAM" id="SSF47005">
    <property type="entry name" value="Peripheral subunit-binding domain of 2-oxo acid dehydrogenase complex"/>
    <property type="match status" value="1"/>
</dbReference>
<dbReference type="InterPro" id="IPR003016">
    <property type="entry name" value="2-oxoA_DH_lipoyl-BS"/>
</dbReference>
<reference evidence="15" key="1">
    <citation type="journal article" date="2021" name="Front. Microbiol.">
        <title>Comprehensive Comparative Genomics and Phenotyping of Methylobacterium Species.</title>
        <authorList>
            <person name="Alessa O."/>
            <person name="Ogura Y."/>
            <person name="Fujitani Y."/>
            <person name="Takami H."/>
            <person name="Hayashi T."/>
            <person name="Sahin N."/>
            <person name="Tani A."/>
        </authorList>
    </citation>
    <scope>NUCLEOTIDE SEQUENCE</scope>
    <source>
        <strain evidence="15">NBRC 15686</strain>
    </source>
</reference>
<feature type="region of interest" description="Disordered" evidence="12">
    <location>
        <begin position="81"/>
        <end position="148"/>
    </location>
</feature>
<dbReference type="NCBIfam" id="TIGR01347">
    <property type="entry name" value="sucB"/>
    <property type="match status" value="1"/>
</dbReference>
<dbReference type="EC" id="2.3.1.61" evidence="4 11"/>
<dbReference type="RefSeq" id="WP_108939667.1">
    <property type="nucleotide sequence ID" value="NZ_BAAADH010000099.1"/>
</dbReference>
<evidence type="ECO:0000259" key="13">
    <source>
        <dbReference type="PROSITE" id="PS50968"/>
    </source>
</evidence>
<evidence type="ECO:0000313" key="15">
    <source>
        <dbReference type="EMBL" id="GJE64082.1"/>
    </source>
</evidence>
<feature type="compositionally biased region" description="Basic and acidic residues" evidence="12">
    <location>
        <begin position="96"/>
        <end position="115"/>
    </location>
</feature>
<dbReference type="Pfam" id="PF00364">
    <property type="entry name" value="Biotin_lipoyl"/>
    <property type="match status" value="1"/>
</dbReference>
<keyword evidence="7 11" id="KW-0808">Transferase</keyword>
<reference evidence="15" key="2">
    <citation type="submission" date="2021-08" db="EMBL/GenBank/DDBJ databases">
        <authorList>
            <person name="Tani A."/>
            <person name="Ola A."/>
            <person name="Ogura Y."/>
            <person name="Katsura K."/>
            <person name="Hayashi T."/>
        </authorList>
    </citation>
    <scope>NUCLEOTIDE SEQUENCE</scope>
    <source>
        <strain evidence="15">NBRC 15686</strain>
    </source>
</reference>
<dbReference type="InterPro" id="IPR001078">
    <property type="entry name" value="2-oxoacid_DH_actylTfrase"/>
</dbReference>